<proteinExistence type="predicted"/>
<sequence>MRRKEISSFYFYMLHGLLIAVVLVLILSLAEHPAVSAGQRFTKHSAIIAHRGASGYAPEHTLASFRSAIDSGADYLEIDLQLTKDGHIIAMHDDTVNRTTNAKGKIAEMTLDQVKQLDAGSWFNKHYPMYAREEFAKQQVPSLQDIFAAFGKKTNYILEIKDTKFNPGIEEKLLAVIRQFRLEDYVIIQSFDSKSLKKIHRVNDRIVLLQLMWYNTPARISDASLRKIKKYAQGISPNFPKINAAYVHKVQKSGLRIYPYTVNYQLNMDRALNWGVDGIYTDYPDRFREVLQKNSSFVYLLRQTLSEWINK</sequence>
<name>A0A1I1VMJ7_9BACL</name>
<keyword evidence="3" id="KW-1185">Reference proteome</keyword>
<dbReference type="STRING" id="1045775.SAMN05216378_1678"/>
<gene>
    <name evidence="2" type="ORF">SAMN05216378_1678</name>
</gene>
<protein>
    <submittedName>
        <fullName evidence="2">Glycerophosphoryl diester phosphodiesterase</fullName>
    </submittedName>
</protein>
<dbReference type="GO" id="GO:0008081">
    <property type="term" value="F:phosphoric diester hydrolase activity"/>
    <property type="evidence" value="ECO:0007669"/>
    <property type="project" value="InterPro"/>
</dbReference>
<dbReference type="AlphaFoldDB" id="A0A1I1VMJ7"/>
<dbReference type="CDD" id="cd08601">
    <property type="entry name" value="GDPD_SaGlpQ_like"/>
    <property type="match status" value="1"/>
</dbReference>
<dbReference type="EMBL" id="FOMT01000001">
    <property type="protein sequence ID" value="SFD84025.1"/>
    <property type="molecule type" value="Genomic_DNA"/>
</dbReference>
<dbReference type="Pfam" id="PF03009">
    <property type="entry name" value="GDPD"/>
    <property type="match status" value="1"/>
</dbReference>
<dbReference type="GO" id="GO:0006629">
    <property type="term" value="P:lipid metabolic process"/>
    <property type="evidence" value="ECO:0007669"/>
    <property type="project" value="InterPro"/>
</dbReference>
<dbReference type="RefSeq" id="WP_091183237.1">
    <property type="nucleotide sequence ID" value="NZ_FOMT01000001.1"/>
</dbReference>
<organism evidence="2 3">
    <name type="scientific">Paenibacillus catalpae</name>
    <dbReference type="NCBI Taxonomy" id="1045775"/>
    <lineage>
        <taxon>Bacteria</taxon>
        <taxon>Bacillati</taxon>
        <taxon>Bacillota</taxon>
        <taxon>Bacilli</taxon>
        <taxon>Bacillales</taxon>
        <taxon>Paenibacillaceae</taxon>
        <taxon>Paenibacillus</taxon>
    </lineage>
</organism>
<dbReference type="Gene3D" id="3.20.20.190">
    <property type="entry name" value="Phosphatidylinositol (PI) phosphodiesterase"/>
    <property type="match status" value="1"/>
</dbReference>
<dbReference type="PANTHER" id="PTHR46211:SF7">
    <property type="entry name" value="GLYCEROPHOSPHODIESTER PHOSPHODIESTERASE"/>
    <property type="match status" value="1"/>
</dbReference>
<evidence type="ECO:0000259" key="1">
    <source>
        <dbReference type="PROSITE" id="PS51704"/>
    </source>
</evidence>
<accession>A0A1I1VMJ7</accession>
<dbReference type="PROSITE" id="PS51704">
    <property type="entry name" value="GP_PDE"/>
    <property type="match status" value="1"/>
</dbReference>
<evidence type="ECO:0000313" key="3">
    <source>
        <dbReference type="Proteomes" id="UP000198855"/>
    </source>
</evidence>
<dbReference type="PANTHER" id="PTHR46211">
    <property type="entry name" value="GLYCEROPHOSPHORYL DIESTER PHOSPHODIESTERASE"/>
    <property type="match status" value="1"/>
</dbReference>
<feature type="domain" description="GP-PDE" evidence="1">
    <location>
        <begin position="45"/>
        <end position="291"/>
    </location>
</feature>
<dbReference type="SUPFAM" id="SSF51695">
    <property type="entry name" value="PLC-like phosphodiesterases"/>
    <property type="match status" value="1"/>
</dbReference>
<evidence type="ECO:0000313" key="2">
    <source>
        <dbReference type="EMBL" id="SFD84025.1"/>
    </source>
</evidence>
<dbReference type="OrthoDB" id="384721at2"/>
<dbReference type="InterPro" id="IPR017946">
    <property type="entry name" value="PLC-like_Pdiesterase_TIM-brl"/>
</dbReference>
<reference evidence="3" key="1">
    <citation type="submission" date="2016-10" db="EMBL/GenBank/DDBJ databases">
        <authorList>
            <person name="Varghese N."/>
            <person name="Submissions S."/>
        </authorList>
    </citation>
    <scope>NUCLEOTIDE SEQUENCE [LARGE SCALE GENOMIC DNA]</scope>
    <source>
        <strain evidence="3">CGMCC 1.10784</strain>
    </source>
</reference>
<dbReference type="InterPro" id="IPR030395">
    <property type="entry name" value="GP_PDE_dom"/>
</dbReference>
<dbReference type="Proteomes" id="UP000198855">
    <property type="component" value="Unassembled WGS sequence"/>
</dbReference>